<dbReference type="EMBL" id="VZZK01000049">
    <property type="protein sequence ID" value="KAB1072364.1"/>
    <property type="molecule type" value="Genomic_DNA"/>
</dbReference>
<accession>A0A6L3STH2</accession>
<dbReference type="AlphaFoldDB" id="A0A6L3STH2"/>
<evidence type="ECO:0008006" key="4">
    <source>
        <dbReference type="Google" id="ProtNLM"/>
    </source>
</evidence>
<sequence length="173" mass="18592">MLKTLKSLIGINQKADAAAAEIEKAPSDARDEIMAAERVNAEADAQYRAGLLSLDDAEAQKIVADKQAATLRQDRAAALVEALSSKLALAQAAEVQARRRRQYFEATKDQAAAAKVLATEYPRLARSLAELLFTVAEADALAQVANEVLLAGVDRHPPSRHRSGASQMFPVRS</sequence>
<evidence type="ECO:0000256" key="1">
    <source>
        <dbReference type="SAM" id="MobiDB-lite"/>
    </source>
</evidence>
<keyword evidence="3" id="KW-1185">Reference proteome</keyword>
<proteinExistence type="predicted"/>
<evidence type="ECO:0000313" key="2">
    <source>
        <dbReference type="EMBL" id="KAB1072364.1"/>
    </source>
</evidence>
<feature type="region of interest" description="Disordered" evidence="1">
    <location>
        <begin position="154"/>
        <end position="173"/>
    </location>
</feature>
<evidence type="ECO:0000313" key="3">
    <source>
        <dbReference type="Proteomes" id="UP000474159"/>
    </source>
</evidence>
<dbReference type="Proteomes" id="UP000474159">
    <property type="component" value="Unassembled WGS sequence"/>
</dbReference>
<comment type="caution">
    <text evidence="2">The sequence shown here is derived from an EMBL/GenBank/DDBJ whole genome shotgun (WGS) entry which is preliminary data.</text>
</comment>
<organism evidence="2 3">
    <name type="scientific">Methylobacterium soli</name>
    <dbReference type="NCBI Taxonomy" id="553447"/>
    <lineage>
        <taxon>Bacteria</taxon>
        <taxon>Pseudomonadati</taxon>
        <taxon>Pseudomonadota</taxon>
        <taxon>Alphaproteobacteria</taxon>
        <taxon>Hyphomicrobiales</taxon>
        <taxon>Methylobacteriaceae</taxon>
        <taxon>Methylobacterium</taxon>
    </lineage>
</organism>
<name>A0A6L3STH2_9HYPH</name>
<reference evidence="2 3" key="1">
    <citation type="submission" date="2019-09" db="EMBL/GenBank/DDBJ databases">
        <title>YIM 48816 draft genome.</title>
        <authorList>
            <person name="Jiang L."/>
        </authorList>
    </citation>
    <scope>NUCLEOTIDE SEQUENCE [LARGE SCALE GENOMIC DNA]</scope>
    <source>
        <strain evidence="2 3">YIM 48816</strain>
    </source>
</reference>
<protein>
    <recommendedName>
        <fullName evidence="4">PspA/IM30 family protein</fullName>
    </recommendedName>
</protein>
<dbReference type="RefSeq" id="WP_151004635.1">
    <property type="nucleotide sequence ID" value="NZ_BPQY01000774.1"/>
</dbReference>
<gene>
    <name evidence="2" type="ORF">F6X53_28150</name>
</gene>